<comment type="similarity">
    <text evidence="7">Belongs to the TonB-dependent receptor family.</text>
</comment>
<keyword evidence="3 7" id="KW-1134">Transmembrane beta strand</keyword>
<dbReference type="AlphaFoldDB" id="A0A4R7CZB0"/>
<sequence>MKQKLLSFIFVLTCLIGVTYAQNRQVTGKVTSATDGSPISGVSVAIQGTSSATQTDQEGNYSLSISGQVTLSFTSIGFVSQNIETFNRNIVNAQLVPDQSTLDEVIVVGYGEQNRTLSTQSVSTIKAESFKNTPIQTPQQILQGQAAGVNMVNSSGVLGAEAQITVRGGSSLSAGGRPLYVIDGVPLNSAGAEYTQTQGGSSGLNPLLNINSSDIESVTVLKDAAAVAIYGSRGSNGVILIKTKSGASGKTKINVDYFNGFSHPTADIDDMMNAQEWIQFRSDYLRANGATVPNFPTTSFDWLDAAVRTGKVNNIAVNAQGGDEKTRFYLGGNYSKETGFTISNAMDRLAGKISLDHNVSDKFKVGVNYNLSRVDMDRINSENSTYAPLTAAYLFLPYVTPYDENGEFVNTGFIGNFLAIDATGINKNYSNRQIGNAYAEWEIFEGLKAKTDFGIDNYGIDEKYREADILTPGGYAYRTHNTDNKWLNTSTLNYNKRINDLHNVGALLGYSYETAKLTQLLLEGSGFASDDLPNVGSASTPITTSEEVYEWALQSMFARANYGYADKYLVEGSFRRDGSSRFGPNRKYGNFFAVSGGWVISNENFFNKDNAYIQSLKLTASYGTSGNDGIGFYNYYGTFAGGNDYMGGAGLVPFRVANRNLSWEETAQFDLGLSARLFNRIDFQFNFYNKNTTGLLSDVPYPYTTGFPSASQNVGEMRNRGFEFAINSENIKRENFSWTTSFNIGFNKNTVLSLPVNPDEDGRNFLAGNTEQRAIEGYSRNSFYLIRYKGINQQTGEAEWFAKDGSTTTAPTAADRVIVGKADPNFQGGITNTLRYKNLDFSAFFNFSYGNDVYLDGIEFTDNFASGSYNKSRMLLDYWRQPGDNAYAPALNSDTRATFAQTSTKNLFDGSYLRLKTVQFGYTFPTELLSRTNFFSSARVYFLAQNIWTVKAKDFRGDPEISANGASNLIIGQTFFALPQPKTFTFGVNFGF</sequence>
<evidence type="ECO:0000256" key="7">
    <source>
        <dbReference type="PROSITE-ProRule" id="PRU01360"/>
    </source>
</evidence>
<evidence type="ECO:0000259" key="9">
    <source>
        <dbReference type="Pfam" id="PF07715"/>
    </source>
</evidence>
<evidence type="ECO:0000256" key="4">
    <source>
        <dbReference type="ARBA" id="ARBA00022692"/>
    </source>
</evidence>
<protein>
    <submittedName>
        <fullName evidence="10">TonB-linked SusC/RagA family outer membrane protein</fullName>
    </submittedName>
</protein>
<dbReference type="GO" id="GO:0009279">
    <property type="term" value="C:cell outer membrane"/>
    <property type="evidence" value="ECO:0007669"/>
    <property type="project" value="UniProtKB-SubCell"/>
</dbReference>
<keyword evidence="11" id="KW-1185">Reference proteome</keyword>
<dbReference type="Gene3D" id="2.60.40.1120">
    <property type="entry name" value="Carboxypeptidase-like, regulatory domain"/>
    <property type="match status" value="1"/>
</dbReference>
<evidence type="ECO:0000256" key="5">
    <source>
        <dbReference type="ARBA" id="ARBA00023136"/>
    </source>
</evidence>
<dbReference type="Gene3D" id="2.170.130.10">
    <property type="entry name" value="TonB-dependent receptor, plug domain"/>
    <property type="match status" value="1"/>
</dbReference>
<reference evidence="10 11" key="1">
    <citation type="submission" date="2019-03" db="EMBL/GenBank/DDBJ databases">
        <title>Genomic Encyclopedia of Type Strains, Phase III (KMG-III): the genomes of soil and plant-associated and newly described type strains.</title>
        <authorList>
            <person name="Whitman W."/>
        </authorList>
    </citation>
    <scope>NUCLEOTIDE SEQUENCE [LARGE SCALE GENOMIC DNA]</scope>
    <source>
        <strain evidence="10 11">CGMCC 1.12801</strain>
    </source>
</reference>
<evidence type="ECO:0000256" key="1">
    <source>
        <dbReference type="ARBA" id="ARBA00004571"/>
    </source>
</evidence>
<dbReference type="Gene3D" id="2.40.170.20">
    <property type="entry name" value="TonB-dependent receptor, beta-barrel domain"/>
    <property type="match status" value="1"/>
</dbReference>
<dbReference type="InterPro" id="IPR023996">
    <property type="entry name" value="TonB-dep_OMP_SusC/RagA"/>
</dbReference>
<dbReference type="RefSeq" id="WP_133640247.1">
    <property type="nucleotide sequence ID" value="NZ_SNZV01000004.1"/>
</dbReference>
<dbReference type="InterPro" id="IPR012910">
    <property type="entry name" value="Plug_dom"/>
</dbReference>
<feature type="domain" description="TonB-dependent receptor plug" evidence="9">
    <location>
        <begin position="118"/>
        <end position="238"/>
    </location>
</feature>
<dbReference type="InterPro" id="IPR039426">
    <property type="entry name" value="TonB-dep_rcpt-like"/>
</dbReference>
<dbReference type="Pfam" id="PF07715">
    <property type="entry name" value="Plug"/>
    <property type="match status" value="1"/>
</dbReference>
<keyword evidence="5 7" id="KW-0472">Membrane</keyword>
<keyword evidence="6 7" id="KW-0998">Cell outer membrane</keyword>
<dbReference type="NCBIfam" id="TIGR04056">
    <property type="entry name" value="OMP_RagA_SusC"/>
    <property type="match status" value="1"/>
</dbReference>
<dbReference type="SUPFAM" id="SSF56935">
    <property type="entry name" value="Porins"/>
    <property type="match status" value="1"/>
</dbReference>
<evidence type="ECO:0000313" key="10">
    <source>
        <dbReference type="EMBL" id="TDS13953.1"/>
    </source>
</evidence>
<dbReference type="InterPro" id="IPR036942">
    <property type="entry name" value="Beta-barrel_TonB_sf"/>
</dbReference>
<dbReference type="Pfam" id="PF13715">
    <property type="entry name" value="CarbopepD_reg_2"/>
    <property type="match status" value="1"/>
</dbReference>
<comment type="caution">
    <text evidence="10">The sequence shown here is derived from an EMBL/GenBank/DDBJ whole genome shotgun (WGS) entry which is preliminary data.</text>
</comment>
<organism evidence="10 11">
    <name type="scientific">Sphingobacterium paludis</name>
    <dbReference type="NCBI Taxonomy" id="1476465"/>
    <lineage>
        <taxon>Bacteria</taxon>
        <taxon>Pseudomonadati</taxon>
        <taxon>Bacteroidota</taxon>
        <taxon>Sphingobacteriia</taxon>
        <taxon>Sphingobacteriales</taxon>
        <taxon>Sphingobacteriaceae</taxon>
        <taxon>Sphingobacterium</taxon>
    </lineage>
</organism>
<evidence type="ECO:0000256" key="6">
    <source>
        <dbReference type="ARBA" id="ARBA00023237"/>
    </source>
</evidence>
<proteinExistence type="inferred from homology"/>
<feature type="signal peptide" evidence="8">
    <location>
        <begin position="1"/>
        <end position="21"/>
    </location>
</feature>
<feature type="chain" id="PRO_5020518994" evidence="8">
    <location>
        <begin position="22"/>
        <end position="992"/>
    </location>
</feature>
<keyword evidence="4 7" id="KW-0812">Transmembrane</keyword>
<dbReference type="NCBIfam" id="TIGR04057">
    <property type="entry name" value="SusC_RagA_signa"/>
    <property type="match status" value="1"/>
</dbReference>
<dbReference type="InterPro" id="IPR037066">
    <property type="entry name" value="Plug_dom_sf"/>
</dbReference>
<accession>A0A4R7CZB0</accession>
<dbReference type="Proteomes" id="UP000294752">
    <property type="component" value="Unassembled WGS sequence"/>
</dbReference>
<name>A0A4R7CZB0_9SPHI</name>
<keyword evidence="8" id="KW-0732">Signal</keyword>
<evidence type="ECO:0000256" key="8">
    <source>
        <dbReference type="SAM" id="SignalP"/>
    </source>
</evidence>
<dbReference type="EMBL" id="SNZV01000004">
    <property type="protein sequence ID" value="TDS13953.1"/>
    <property type="molecule type" value="Genomic_DNA"/>
</dbReference>
<comment type="subcellular location">
    <subcellularLocation>
        <location evidence="1 7">Cell outer membrane</location>
        <topology evidence="1 7">Multi-pass membrane protein</topology>
    </subcellularLocation>
</comment>
<dbReference type="SUPFAM" id="SSF49464">
    <property type="entry name" value="Carboxypeptidase regulatory domain-like"/>
    <property type="match status" value="1"/>
</dbReference>
<evidence type="ECO:0000313" key="11">
    <source>
        <dbReference type="Proteomes" id="UP000294752"/>
    </source>
</evidence>
<dbReference type="OrthoDB" id="9768177at2"/>
<evidence type="ECO:0000256" key="3">
    <source>
        <dbReference type="ARBA" id="ARBA00022452"/>
    </source>
</evidence>
<evidence type="ECO:0000256" key="2">
    <source>
        <dbReference type="ARBA" id="ARBA00022448"/>
    </source>
</evidence>
<keyword evidence="2 7" id="KW-0813">Transport</keyword>
<dbReference type="InterPro" id="IPR008969">
    <property type="entry name" value="CarboxyPept-like_regulatory"/>
</dbReference>
<dbReference type="PROSITE" id="PS52016">
    <property type="entry name" value="TONB_DEPENDENT_REC_3"/>
    <property type="match status" value="1"/>
</dbReference>
<dbReference type="InterPro" id="IPR023997">
    <property type="entry name" value="TonB-dep_OMP_SusC/RagA_CS"/>
</dbReference>
<gene>
    <name evidence="10" type="ORF">B0I21_104281</name>
</gene>